<sequence length="246" mass="27892">MELGCRRVCFQTRQYSSKNTSKNGDLNIRGLDITPFLLDLPCQSNRICWNDHPRARDCRIVAAICWWDEKSHFYTSFRCALKFNTVLKVRAPSWRKQYTKCIWSSLIAAGILNNFTVHMIDLRNNQLGSSFTALLLQNNKITAAGMDSVAAALYNTVLSRKPTSGNFEYWMQPSCEAGVQRVVLLAECLADNSSLIHVDLRDNPEKGPAEPLAFTLSAIHLLCIRMFGLSSVFEAKRTARFMDSVW</sequence>
<dbReference type="InterPro" id="IPR032675">
    <property type="entry name" value="LRR_dom_sf"/>
</dbReference>
<dbReference type="Proteomes" id="UP000024635">
    <property type="component" value="Unassembled WGS sequence"/>
</dbReference>
<organism evidence="1 2">
    <name type="scientific">Ancylostoma ceylanicum</name>
    <dbReference type="NCBI Taxonomy" id="53326"/>
    <lineage>
        <taxon>Eukaryota</taxon>
        <taxon>Metazoa</taxon>
        <taxon>Ecdysozoa</taxon>
        <taxon>Nematoda</taxon>
        <taxon>Chromadorea</taxon>
        <taxon>Rhabditida</taxon>
        <taxon>Rhabditina</taxon>
        <taxon>Rhabditomorpha</taxon>
        <taxon>Strongyloidea</taxon>
        <taxon>Ancylostomatidae</taxon>
        <taxon>Ancylostomatinae</taxon>
        <taxon>Ancylostoma</taxon>
    </lineage>
</organism>
<dbReference type="AlphaFoldDB" id="A0A016TAC8"/>
<evidence type="ECO:0008006" key="3">
    <source>
        <dbReference type="Google" id="ProtNLM"/>
    </source>
</evidence>
<dbReference type="SUPFAM" id="SSF52047">
    <property type="entry name" value="RNI-like"/>
    <property type="match status" value="1"/>
</dbReference>
<proteinExistence type="predicted"/>
<reference evidence="2" key="1">
    <citation type="journal article" date="2015" name="Nat. Genet.">
        <title>The genome and transcriptome of the zoonotic hookworm Ancylostoma ceylanicum identify infection-specific gene families.</title>
        <authorList>
            <person name="Schwarz E.M."/>
            <person name="Hu Y."/>
            <person name="Antoshechkin I."/>
            <person name="Miller M.M."/>
            <person name="Sternberg P.W."/>
            <person name="Aroian R.V."/>
        </authorList>
    </citation>
    <scope>NUCLEOTIDE SEQUENCE</scope>
    <source>
        <strain evidence="2">HY135</strain>
    </source>
</reference>
<evidence type="ECO:0000313" key="1">
    <source>
        <dbReference type="EMBL" id="EYB99652.1"/>
    </source>
</evidence>
<gene>
    <name evidence="1" type="primary">Acey_s0121.g982</name>
    <name evidence="1" type="ORF">Y032_0121g982</name>
</gene>
<name>A0A016TAC8_9BILA</name>
<protein>
    <recommendedName>
        <fullName evidence="3">Leucine Rich repeat-containing domain protein</fullName>
    </recommendedName>
</protein>
<dbReference type="OrthoDB" id="10034042at2759"/>
<accession>A0A016TAC8</accession>
<comment type="caution">
    <text evidence="1">The sequence shown here is derived from an EMBL/GenBank/DDBJ whole genome shotgun (WGS) entry which is preliminary data.</text>
</comment>
<keyword evidence="2" id="KW-1185">Reference proteome</keyword>
<dbReference type="Gene3D" id="3.80.10.10">
    <property type="entry name" value="Ribonuclease Inhibitor"/>
    <property type="match status" value="1"/>
</dbReference>
<evidence type="ECO:0000313" key="2">
    <source>
        <dbReference type="Proteomes" id="UP000024635"/>
    </source>
</evidence>
<dbReference type="EMBL" id="JARK01001457">
    <property type="protein sequence ID" value="EYB99652.1"/>
    <property type="molecule type" value="Genomic_DNA"/>
</dbReference>